<dbReference type="RefSeq" id="WP_160917343.1">
    <property type="nucleotide sequence ID" value="NZ_WMEZ01000009.1"/>
</dbReference>
<feature type="domain" description="N-acetyltransferase" evidence="1">
    <location>
        <begin position="4"/>
        <end position="90"/>
    </location>
</feature>
<accession>A0A845E697</accession>
<gene>
    <name evidence="2" type="ORF">GLV98_17565</name>
</gene>
<organism evidence="2 3">
    <name type="scientific">Halobacillus litoralis</name>
    <dbReference type="NCBI Taxonomy" id="45668"/>
    <lineage>
        <taxon>Bacteria</taxon>
        <taxon>Bacillati</taxon>
        <taxon>Bacillota</taxon>
        <taxon>Bacilli</taxon>
        <taxon>Bacillales</taxon>
        <taxon>Bacillaceae</taxon>
        <taxon>Halobacillus</taxon>
    </lineage>
</organism>
<dbReference type="InterPro" id="IPR045057">
    <property type="entry name" value="Gcn5-rel_NAT"/>
</dbReference>
<evidence type="ECO:0000259" key="1">
    <source>
        <dbReference type="PROSITE" id="PS51729"/>
    </source>
</evidence>
<proteinExistence type="predicted"/>
<reference evidence="2 3" key="1">
    <citation type="submission" date="2019-11" db="EMBL/GenBank/DDBJ databases">
        <title>Genome sequences of 17 halophilic strains isolated from different environments.</title>
        <authorList>
            <person name="Furrow R.E."/>
        </authorList>
    </citation>
    <scope>NUCLEOTIDE SEQUENCE [LARGE SCALE GENOMIC DNA]</scope>
    <source>
        <strain evidence="2 3">22505_10_Sand</strain>
    </source>
</reference>
<evidence type="ECO:0000313" key="3">
    <source>
        <dbReference type="Proteomes" id="UP000447393"/>
    </source>
</evidence>
<keyword evidence="2" id="KW-0808">Transferase</keyword>
<dbReference type="SUPFAM" id="SSF55729">
    <property type="entry name" value="Acyl-CoA N-acyltransferases (Nat)"/>
    <property type="match status" value="1"/>
</dbReference>
<dbReference type="Proteomes" id="UP000447393">
    <property type="component" value="Unassembled WGS sequence"/>
</dbReference>
<dbReference type="PANTHER" id="PTHR31435:SF10">
    <property type="entry name" value="BSR4717 PROTEIN"/>
    <property type="match status" value="1"/>
</dbReference>
<evidence type="ECO:0000313" key="2">
    <source>
        <dbReference type="EMBL" id="MYL51297.1"/>
    </source>
</evidence>
<dbReference type="CDD" id="cd04301">
    <property type="entry name" value="NAT_SF"/>
    <property type="match status" value="1"/>
</dbReference>
<name>A0A845E697_9BACI</name>
<sequence length="91" mass="10395">MEQEIQEKQGTFFIGDEQDPKAKLLFEENDNTMVITSTFVAPSEREQGLGGELIDYAVNYARKHKLKIEPVCSFAREVIENTPEYQVVLKA</sequence>
<dbReference type="OrthoDB" id="9793389at2"/>
<protein>
    <submittedName>
        <fullName evidence="2">GNAT family N-acetyltransferase</fullName>
    </submittedName>
</protein>
<dbReference type="Gene3D" id="3.40.630.30">
    <property type="match status" value="1"/>
</dbReference>
<dbReference type="AlphaFoldDB" id="A0A845E697"/>
<dbReference type="PANTHER" id="PTHR31435">
    <property type="entry name" value="PROTEIN NATD1"/>
    <property type="match status" value="1"/>
</dbReference>
<dbReference type="Pfam" id="PF14542">
    <property type="entry name" value="Acetyltransf_CG"/>
    <property type="match status" value="1"/>
</dbReference>
<dbReference type="EMBL" id="WMEZ01000009">
    <property type="protein sequence ID" value="MYL51297.1"/>
    <property type="molecule type" value="Genomic_DNA"/>
</dbReference>
<dbReference type="PROSITE" id="PS51729">
    <property type="entry name" value="GNAT_YJDJ"/>
    <property type="match status" value="1"/>
</dbReference>
<dbReference type="GO" id="GO:0016740">
    <property type="term" value="F:transferase activity"/>
    <property type="evidence" value="ECO:0007669"/>
    <property type="project" value="UniProtKB-KW"/>
</dbReference>
<dbReference type="InterPro" id="IPR031165">
    <property type="entry name" value="GNAT_YJDJ"/>
</dbReference>
<comment type="caution">
    <text evidence="2">The sequence shown here is derived from an EMBL/GenBank/DDBJ whole genome shotgun (WGS) entry which is preliminary data.</text>
</comment>
<dbReference type="InterPro" id="IPR016181">
    <property type="entry name" value="Acyl_CoA_acyltransferase"/>
</dbReference>